<dbReference type="AlphaFoldDB" id="A0AAV7WII3"/>
<reference evidence="1" key="1">
    <citation type="journal article" date="2022" name="bioRxiv">
        <title>Sequencing and chromosome-scale assembly of the giantPleurodeles waltlgenome.</title>
        <authorList>
            <person name="Brown T."/>
            <person name="Elewa A."/>
            <person name="Iarovenko S."/>
            <person name="Subramanian E."/>
            <person name="Araus A.J."/>
            <person name="Petzold A."/>
            <person name="Susuki M."/>
            <person name="Suzuki K.-i.T."/>
            <person name="Hayashi T."/>
            <person name="Toyoda A."/>
            <person name="Oliveira C."/>
            <person name="Osipova E."/>
            <person name="Leigh N.D."/>
            <person name="Simon A."/>
            <person name="Yun M.H."/>
        </authorList>
    </citation>
    <scope>NUCLEOTIDE SEQUENCE</scope>
    <source>
        <strain evidence="1">20211129_DDA</strain>
        <tissue evidence="1">Liver</tissue>
    </source>
</reference>
<keyword evidence="2" id="KW-1185">Reference proteome</keyword>
<gene>
    <name evidence="1" type="ORF">NDU88_000411</name>
</gene>
<accession>A0AAV7WII3</accession>
<sequence>MDYYLAVIAVAHALASRAHMDELGFSAEARAGDAIQQLFLRMRGSQEEGYCEDWRVLPRCYGLKPSLQPAVYAAHCYLLA</sequence>
<name>A0AAV7WII3_PLEWA</name>
<evidence type="ECO:0000313" key="2">
    <source>
        <dbReference type="Proteomes" id="UP001066276"/>
    </source>
</evidence>
<proteinExistence type="predicted"/>
<comment type="caution">
    <text evidence="1">The sequence shown here is derived from an EMBL/GenBank/DDBJ whole genome shotgun (WGS) entry which is preliminary data.</text>
</comment>
<organism evidence="1 2">
    <name type="scientific">Pleurodeles waltl</name>
    <name type="common">Iberian ribbed newt</name>
    <dbReference type="NCBI Taxonomy" id="8319"/>
    <lineage>
        <taxon>Eukaryota</taxon>
        <taxon>Metazoa</taxon>
        <taxon>Chordata</taxon>
        <taxon>Craniata</taxon>
        <taxon>Vertebrata</taxon>
        <taxon>Euteleostomi</taxon>
        <taxon>Amphibia</taxon>
        <taxon>Batrachia</taxon>
        <taxon>Caudata</taxon>
        <taxon>Salamandroidea</taxon>
        <taxon>Salamandridae</taxon>
        <taxon>Pleurodelinae</taxon>
        <taxon>Pleurodeles</taxon>
    </lineage>
</organism>
<evidence type="ECO:0000313" key="1">
    <source>
        <dbReference type="EMBL" id="KAJ1212766.1"/>
    </source>
</evidence>
<dbReference type="EMBL" id="JANPWB010000001">
    <property type="protein sequence ID" value="KAJ1212766.1"/>
    <property type="molecule type" value="Genomic_DNA"/>
</dbReference>
<dbReference type="Proteomes" id="UP001066276">
    <property type="component" value="Chromosome 1_1"/>
</dbReference>
<protein>
    <submittedName>
        <fullName evidence="1">Uncharacterized protein</fullName>
    </submittedName>
</protein>